<dbReference type="Gene3D" id="1.10.10.10">
    <property type="entry name" value="Winged helix-like DNA-binding domain superfamily/Winged helix DNA-binding domain"/>
    <property type="match status" value="1"/>
</dbReference>
<dbReference type="SMART" id="SM00418">
    <property type="entry name" value="HTH_ARSR"/>
    <property type="match status" value="1"/>
</dbReference>
<dbReference type="PANTHER" id="PTHR33154">
    <property type="entry name" value="TRANSCRIPTIONAL REGULATOR, ARSR FAMILY"/>
    <property type="match status" value="1"/>
</dbReference>
<keyword evidence="3" id="KW-0804">Transcription</keyword>
<evidence type="ECO:0000256" key="3">
    <source>
        <dbReference type="ARBA" id="ARBA00023163"/>
    </source>
</evidence>
<keyword evidence="1" id="KW-0805">Transcription regulation</keyword>
<dbReference type="SUPFAM" id="SSF46785">
    <property type="entry name" value="Winged helix' DNA-binding domain"/>
    <property type="match status" value="1"/>
</dbReference>
<dbReference type="InterPro" id="IPR051081">
    <property type="entry name" value="HTH_MetalResp_TranReg"/>
</dbReference>
<dbReference type="PANTHER" id="PTHR33154:SF33">
    <property type="entry name" value="TRANSCRIPTIONAL REPRESSOR SDPR"/>
    <property type="match status" value="1"/>
</dbReference>
<proteinExistence type="predicted"/>
<feature type="domain" description="HTH arsR-type" evidence="4">
    <location>
        <begin position="1"/>
        <end position="91"/>
    </location>
</feature>
<protein>
    <submittedName>
        <fullName evidence="5">Transcriptional regulator</fullName>
    </submittedName>
</protein>
<evidence type="ECO:0000256" key="1">
    <source>
        <dbReference type="ARBA" id="ARBA00023015"/>
    </source>
</evidence>
<comment type="caution">
    <text evidence="5">The sequence shown here is derived from an EMBL/GenBank/DDBJ whole genome shotgun (WGS) entry which is preliminary data.</text>
</comment>
<dbReference type="CDD" id="cd00090">
    <property type="entry name" value="HTH_ARSR"/>
    <property type="match status" value="1"/>
</dbReference>
<organism evidence="5 6">
    <name type="scientific">Deinococcus roseus</name>
    <dbReference type="NCBI Taxonomy" id="392414"/>
    <lineage>
        <taxon>Bacteria</taxon>
        <taxon>Thermotogati</taxon>
        <taxon>Deinococcota</taxon>
        <taxon>Deinococci</taxon>
        <taxon>Deinococcales</taxon>
        <taxon>Deinococcaceae</taxon>
        <taxon>Deinococcus</taxon>
    </lineage>
</organism>
<dbReference type="InterPro" id="IPR036388">
    <property type="entry name" value="WH-like_DNA-bd_sf"/>
</dbReference>
<keyword evidence="2" id="KW-0238">DNA-binding</keyword>
<evidence type="ECO:0000259" key="4">
    <source>
        <dbReference type="PROSITE" id="PS50987"/>
    </source>
</evidence>
<dbReference type="InterPro" id="IPR036390">
    <property type="entry name" value="WH_DNA-bd_sf"/>
</dbReference>
<dbReference type="PRINTS" id="PR00778">
    <property type="entry name" value="HTHARSR"/>
</dbReference>
<sequence>MGTPTEQFHALADPTRRGIFEHLLRDGHQTVRSLTQQAGVSQPAVSKHLKTLKEAGLVTDHPQGRETHYQATPEGLVPIFNWVQEYAVYWQGRLDDLERLLDGMDE</sequence>
<reference evidence="6" key="1">
    <citation type="journal article" date="2019" name="Int. J. Syst. Evol. Microbiol.">
        <title>The Global Catalogue of Microorganisms (GCM) 10K type strain sequencing project: providing services to taxonomists for standard genome sequencing and annotation.</title>
        <authorList>
            <consortium name="The Broad Institute Genomics Platform"/>
            <consortium name="The Broad Institute Genome Sequencing Center for Infectious Disease"/>
            <person name="Wu L."/>
            <person name="Ma J."/>
        </authorList>
    </citation>
    <scope>NUCLEOTIDE SEQUENCE [LARGE SCALE GENOMIC DNA]</scope>
    <source>
        <strain evidence="6">JCM 14370</strain>
    </source>
</reference>
<dbReference type="NCBIfam" id="NF033788">
    <property type="entry name" value="HTH_metalloreg"/>
    <property type="match status" value="1"/>
</dbReference>
<dbReference type="Pfam" id="PF12840">
    <property type="entry name" value="HTH_20"/>
    <property type="match status" value="1"/>
</dbReference>
<accession>A0ABQ2D187</accession>
<evidence type="ECO:0000256" key="2">
    <source>
        <dbReference type="ARBA" id="ARBA00023125"/>
    </source>
</evidence>
<dbReference type="RefSeq" id="WP_189002850.1">
    <property type="nucleotide sequence ID" value="NZ_BMOD01000007.1"/>
</dbReference>
<dbReference type="EMBL" id="BMOD01000007">
    <property type="protein sequence ID" value="GGJ36471.1"/>
    <property type="molecule type" value="Genomic_DNA"/>
</dbReference>
<keyword evidence="6" id="KW-1185">Reference proteome</keyword>
<evidence type="ECO:0000313" key="6">
    <source>
        <dbReference type="Proteomes" id="UP000632222"/>
    </source>
</evidence>
<evidence type="ECO:0000313" key="5">
    <source>
        <dbReference type="EMBL" id="GGJ36471.1"/>
    </source>
</evidence>
<dbReference type="PROSITE" id="PS50987">
    <property type="entry name" value="HTH_ARSR_2"/>
    <property type="match status" value="1"/>
</dbReference>
<dbReference type="InterPro" id="IPR001845">
    <property type="entry name" value="HTH_ArsR_DNA-bd_dom"/>
</dbReference>
<dbReference type="InterPro" id="IPR011991">
    <property type="entry name" value="ArsR-like_HTH"/>
</dbReference>
<dbReference type="Proteomes" id="UP000632222">
    <property type="component" value="Unassembled WGS sequence"/>
</dbReference>
<name>A0ABQ2D187_9DEIO</name>
<gene>
    <name evidence="5" type="ORF">GCM10008938_23220</name>
</gene>